<evidence type="ECO:0000313" key="3">
    <source>
        <dbReference type="Proteomes" id="UP000322667"/>
    </source>
</evidence>
<accession>A0A5D2JI62</accession>
<name>A0A5D2JI62_GOSTO</name>
<feature type="region of interest" description="Disordered" evidence="1">
    <location>
        <begin position="104"/>
        <end position="138"/>
    </location>
</feature>
<dbReference type="AlphaFoldDB" id="A0A5D2JI62"/>
<reference evidence="2 3" key="1">
    <citation type="submission" date="2019-07" db="EMBL/GenBank/DDBJ databases">
        <title>WGS assembly of Gossypium tomentosum.</title>
        <authorList>
            <person name="Chen Z.J."/>
            <person name="Sreedasyam A."/>
            <person name="Ando A."/>
            <person name="Song Q."/>
            <person name="De L."/>
            <person name="Hulse-Kemp A."/>
            <person name="Ding M."/>
            <person name="Ye W."/>
            <person name="Kirkbride R."/>
            <person name="Jenkins J."/>
            <person name="Plott C."/>
            <person name="Lovell J."/>
            <person name="Lin Y.-M."/>
            <person name="Vaughn R."/>
            <person name="Liu B."/>
            <person name="Li W."/>
            <person name="Simpson S."/>
            <person name="Scheffler B."/>
            <person name="Saski C."/>
            <person name="Grover C."/>
            <person name="Hu G."/>
            <person name="Conover J."/>
            <person name="Carlson J."/>
            <person name="Shu S."/>
            <person name="Boston L."/>
            <person name="Williams M."/>
            <person name="Peterson D."/>
            <person name="Mcgee K."/>
            <person name="Jones D."/>
            <person name="Wendel J."/>
            <person name="Stelly D."/>
            <person name="Grimwood J."/>
            <person name="Schmutz J."/>
        </authorList>
    </citation>
    <scope>NUCLEOTIDE SEQUENCE [LARGE SCALE GENOMIC DNA]</scope>
    <source>
        <strain evidence="2">7179.01</strain>
    </source>
</reference>
<gene>
    <name evidence="2" type="ORF">ES332_D09G163000v1</name>
</gene>
<keyword evidence="3" id="KW-1185">Reference proteome</keyword>
<evidence type="ECO:0000256" key="1">
    <source>
        <dbReference type="SAM" id="MobiDB-lite"/>
    </source>
</evidence>
<dbReference type="Proteomes" id="UP000322667">
    <property type="component" value="Chromosome D09"/>
</dbReference>
<dbReference type="EMBL" id="CM017631">
    <property type="protein sequence ID" value="TYH54360.1"/>
    <property type="molecule type" value="Genomic_DNA"/>
</dbReference>
<evidence type="ECO:0000313" key="2">
    <source>
        <dbReference type="EMBL" id="TYH54360.1"/>
    </source>
</evidence>
<protein>
    <submittedName>
        <fullName evidence="2">Uncharacterized protein</fullName>
    </submittedName>
</protein>
<organism evidence="2 3">
    <name type="scientific">Gossypium tomentosum</name>
    <name type="common">Hawaiian cotton</name>
    <name type="synonym">Gossypium sandvicense</name>
    <dbReference type="NCBI Taxonomy" id="34277"/>
    <lineage>
        <taxon>Eukaryota</taxon>
        <taxon>Viridiplantae</taxon>
        <taxon>Streptophyta</taxon>
        <taxon>Embryophyta</taxon>
        <taxon>Tracheophyta</taxon>
        <taxon>Spermatophyta</taxon>
        <taxon>Magnoliopsida</taxon>
        <taxon>eudicotyledons</taxon>
        <taxon>Gunneridae</taxon>
        <taxon>Pentapetalae</taxon>
        <taxon>rosids</taxon>
        <taxon>malvids</taxon>
        <taxon>Malvales</taxon>
        <taxon>Malvaceae</taxon>
        <taxon>Malvoideae</taxon>
        <taxon>Gossypium</taxon>
    </lineage>
</organism>
<proteinExistence type="predicted"/>
<sequence>MQRHIHTMRPERCFYCFPPFGSLAASFSNADQQKSLALLNQYSEILSCERDQLKKRALLAQALPLPDVGVPVYKAGTEVKPYEIEKKGLEEAKKKKVDVGRLQALPGTARRTRRSESRRQFAEYASTRPSPRGFGAKN</sequence>